<evidence type="ECO:0000256" key="10">
    <source>
        <dbReference type="ARBA" id="ARBA00023242"/>
    </source>
</evidence>
<evidence type="ECO:0000313" key="14">
    <source>
        <dbReference type="EMBL" id="GFO16148.1"/>
    </source>
</evidence>
<dbReference type="FunFam" id="3.30.160.60:FF:000303">
    <property type="entry name" value="Zinc finger protein 41"/>
    <property type="match status" value="1"/>
</dbReference>
<evidence type="ECO:0000256" key="2">
    <source>
        <dbReference type="ARBA" id="ARBA00006991"/>
    </source>
</evidence>
<dbReference type="SUPFAM" id="SSF57667">
    <property type="entry name" value="beta-beta-alpha zinc fingers"/>
    <property type="match status" value="5"/>
</dbReference>
<comment type="caution">
    <text evidence="14">The sequence shown here is derived from an EMBL/GenBank/DDBJ whole genome shotgun (WGS) entry which is preliminary data.</text>
</comment>
<feature type="domain" description="C2H2-type" evidence="13">
    <location>
        <begin position="525"/>
        <end position="552"/>
    </location>
</feature>
<keyword evidence="4" id="KW-0677">Repeat</keyword>
<dbReference type="FunFam" id="3.30.160.60:FF:001370">
    <property type="entry name" value="Zinc finger protein"/>
    <property type="match status" value="1"/>
</dbReference>
<organism evidence="14 15">
    <name type="scientific">Plakobranchus ocellatus</name>
    <dbReference type="NCBI Taxonomy" id="259542"/>
    <lineage>
        <taxon>Eukaryota</taxon>
        <taxon>Metazoa</taxon>
        <taxon>Spiralia</taxon>
        <taxon>Lophotrochozoa</taxon>
        <taxon>Mollusca</taxon>
        <taxon>Gastropoda</taxon>
        <taxon>Heterobranchia</taxon>
        <taxon>Euthyneura</taxon>
        <taxon>Panpulmonata</taxon>
        <taxon>Sacoglossa</taxon>
        <taxon>Placobranchoidea</taxon>
        <taxon>Plakobranchidae</taxon>
        <taxon>Plakobranchus</taxon>
    </lineage>
</organism>
<evidence type="ECO:0000256" key="3">
    <source>
        <dbReference type="ARBA" id="ARBA00022723"/>
    </source>
</evidence>
<feature type="domain" description="C2H2-type" evidence="13">
    <location>
        <begin position="553"/>
        <end position="580"/>
    </location>
</feature>
<feature type="region of interest" description="Disordered" evidence="12">
    <location>
        <begin position="275"/>
        <end position="295"/>
    </location>
</feature>
<name>A0AAV4B969_9GAST</name>
<keyword evidence="3" id="KW-0479">Metal-binding</keyword>
<keyword evidence="6" id="KW-0862">Zinc</keyword>
<dbReference type="PROSITE" id="PS50157">
    <property type="entry name" value="ZINC_FINGER_C2H2_2"/>
    <property type="match status" value="9"/>
</dbReference>
<feature type="domain" description="C2H2-type" evidence="13">
    <location>
        <begin position="384"/>
        <end position="411"/>
    </location>
</feature>
<keyword evidence="15" id="KW-1185">Reference proteome</keyword>
<evidence type="ECO:0000256" key="6">
    <source>
        <dbReference type="ARBA" id="ARBA00022833"/>
    </source>
</evidence>
<dbReference type="AlphaFoldDB" id="A0AAV4B969"/>
<comment type="subcellular location">
    <subcellularLocation>
        <location evidence="1">Nucleus</location>
    </subcellularLocation>
</comment>
<keyword evidence="8" id="KW-0238">DNA-binding</keyword>
<evidence type="ECO:0000256" key="11">
    <source>
        <dbReference type="PROSITE-ProRule" id="PRU00042"/>
    </source>
</evidence>
<feature type="domain" description="C2H2-type" evidence="13">
    <location>
        <begin position="440"/>
        <end position="465"/>
    </location>
</feature>
<reference evidence="14 15" key="1">
    <citation type="journal article" date="2021" name="Elife">
        <title>Chloroplast acquisition without the gene transfer in kleptoplastic sea slugs, Plakobranchus ocellatus.</title>
        <authorList>
            <person name="Maeda T."/>
            <person name="Takahashi S."/>
            <person name="Yoshida T."/>
            <person name="Shimamura S."/>
            <person name="Takaki Y."/>
            <person name="Nagai Y."/>
            <person name="Toyoda A."/>
            <person name="Suzuki Y."/>
            <person name="Arimoto A."/>
            <person name="Ishii H."/>
            <person name="Satoh N."/>
            <person name="Nishiyama T."/>
            <person name="Hasebe M."/>
            <person name="Maruyama T."/>
            <person name="Minagawa J."/>
            <person name="Obokata J."/>
            <person name="Shigenobu S."/>
        </authorList>
    </citation>
    <scope>NUCLEOTIDE SEQUENCE [LARGE SCALE GENOMIC DNA]</scope>
</reference>
<dbReference type="PANTHER" id="PTHR24393:SF34">
    <property type="entry name" value="PR_SET DOMAIN 13"/>
    <property type="match status" value="1"/>
</dbReference>
<evidence type="ECO:0000256" key="9">
    <source>
        <dbReference type="ARBA" id="ARBA00023163"/>
    </source>
</evidence>
<dbReference type="Proteomes" id="UP000735302">
    <property type="component" value="Unassembled WGS sequence"/>
</dbReference>
<evidence type="ECO:0000259" key="13">
    <source>
        <dbReference type="PROSITE" id="PS50157"/>
    </source>
</evidence>
<evidence type="ECO:0000256" key="4">
    <source>
        <dbReference type="ARBA" id="ARBA00022737"/>
    </source>
</evidence>
<proteinExistence type="inferred from homology"/>
<feature type="compositionally biased region" description="Basic and acidic residues" evidence="12">
    <location>
        <begin position="633"/>
        <end position="651"/>
    </location>
</feature>
<dbReference type="GO" id="GO:0000978">
    <property type="term" value="F:RNA polymerase II cis-regulatory region sequence-specific DNA binding"/>
    <property type="evidence" value="ECO:0007669"/>
    <property type="project" value="TreeGrafter"/>
</dbReference>
<feature type="domain" description="C2H2-type" evidence="13">
    <location>
        <begin position="497"/>
        <end position="524"/>
    </location>
</feature>
<dbReference type="GO" id="GO:0008270">
    <property type="term" value="F:zinc ion binding"/>
    <property type="evidence" value="ECO:0007669"/>
    <property type="project" value="UniProtKB-KW"/>
</dbReference>
<accession>A0AAV4B969</accession>
<dbReference type="Pfam" id="PF00096">
    <property type="entry name" value="zf-C2H2"/>
    <property type="match status" value="4"/>
</dbReference>
<keyword evidence="10" id="KW-0539">Nucleus</keyword>
<keyword evidence="7" id="KW-0805">Transcription regulation</keyword>
<dbReference type="FunFam" id="3.30.160.60:FF:001156">
    <property type="entry name" value="Zinc finger protein 407"/>
    <property type="match status" value="1"/>
</dbReference>
<feature type="domain" description="C2H2-type" evidence="13">
    <location>
        <begin position="469"/>
        <end position="496"/>
    </location>
</feature>
<dbReference type="PANTHER" id="PTHR24393">
    <property type="entry name" value="ZINC FINGER PROTEIN"/>
    <property type="match status" value="1"/>
</dbReference>
<dbReference type="InterPro" id="IPR013087">
    <property type="entry name" value="Znf_C2H2_type"/>
</dbReference>
<feature type="domain" description="C2H2-type" evidence="13">
    <location>
        <begin position="612"/>
        <end position="641"/>
    </location>
</feature>
<feature type="domain" description="C2H2-type" evidence="13">
    <location>
        <begin position="581"/>
        <end position="611"/>
    </location>
</feature>
<gene>
    <name evidence="14" type="ORF">PoB_004265300</name>
</gene>
<dbReference type="SMART" id="SM00355">
    <property type="entry name" value="ZnF_C2H2"/>
    <property type="match status" value="10"/>
</dbReference>
<keyword evidence="9" id="KW-0804">Transcription</keyword>
<protein>
    <submittedName>
        <fullName evidence="14">Zinc finger protein 16</fullName>
    </submittedName>
</protein>
<evidence type="ECO:0000256" key="1">
    <source>
        <dbReference type="ARBA" id="ARBA00004123"/>
    </source>
</evidence>
<dbReference type="Gene3D" id="3.30.160.60">
    <property type="entry name" value="Classic Zinc Finger"/>
    <property type="match status" value="8"/>
</dbReference>
<comment type="similarity">
    <text evidence="2">Belongs to the krueppel C2H2-type zinc-finger protein family.</text>
</comment>
<evidence type="ECO:0000256" key="5">
    <source>
        <dbReference type="ARBA" id="ARBA00022771"/>
    </source>
</evidence>
<evidence type="ECO:0000256" key="8">
    <source>
        <dbReference type="ARBA" id="ARBA00023125"/>
    </source>
</evidence>
<evidence type="ECO:0000256" key="7">
    <source>
        <dbReference type="ARBA" id="ARBA00023015"/>
    </source>
</evidence>
<evidence type="ECO:0000313" key="15">
    <source>
        <dbReference type="Proteomes" id="UP000735302"/>
    </source>
</evidence>
<feature type="compositionally biased region" description="Polar residues" evidence="12">
    <location>
        <begin position="275"/>
        <end position="284"/>
    </location>
</feature>
<dbReference type="InterPro" id="IPR036236">
    <property type="entry name" value="Znf_C2H2_sf"/>
</dbReference>
<evidence type="ECO:0000256" key="12">
    <source>
        <dbReference type="SAM" id="MobiDB-lite"/>
    </source>
</evidence>
<feature type="domain" description="C2H2-type" evidence="13">
    <location>
        <begin position="412"/>
        <end position="439"/>
    </location>
</feature>
<dbReference type="FunFam" id="3.30.160.60:FF:000446">
    <property type="entry name" value="Zinc finger protein"/>
    <property type="match status" value="1"/>
</dbReference>
<dbReference type="GO" id="GO:0005634">
    <property type="term" value="C:nucleus"/>
    <property type="evidence" value="ECO:0007669"/>
    <property type="project" value="UniProtKB-SubCell"/>
</dbReference>
<dbReference type="GO" id="GO:0001228">
    <property type="term" value="F:DNA-binding transcription activator activity, RNA polymerase II-specific"/>
    <property type="evidence" value="ECO:0007669"/>
    <property type="project" value="TreeGrafter"/>
</dbReference>
<feature type="region of interest" description="Disordered" evidence="12">
    <location>
        <begin position="633"/>
        <end position="657"/>
    </location>
</feature>
<dbReference type="PROSITE" id="PS00028">
    <property type="entry name" value="ZINC_FINGER_C2H2_1"/>
    <property type="match status" value="8"/>
</dbReference>
<dbReference type="EMBL" id="BLXT01004654">
    <property type="protein sequence ID" value="GFO16148.1"/>
    <property type="molecule type" value="Genomic_DNA"/>
</dbReference>
<keyword evidence="5 11" id="KW-0863">Zinc-finger</keyword>
<sequence>MSEELLKTWEAFQKERQNVAGSCAFVNGVFSLVFDVVDGKVHELYRACGFSETQFENLHLLLIKVEQMCLFKLVCAFESFKLHYEAESMSPKDEGLSSAVTQGRKVKQKYSINNEAACTSYKKSESTVNELSRVMAKKKRIKESFNLDVNNSEMGRGKRKKIAKLQFDMIDEVCDKKEIPPRTEQNVESKHLSNCSVSFRNMITTESKRAEKLTLENQSMGSALNMKQLKTSNNFDQNLSGHGCNPETVKKEWGISSEKKNSGDCENQGVVHSIQANKQGTADTSDQREGDGFLSENVSEETVKVESGNICRKLVSDNSSNSKHEIKQFGGERTDFECDNLAPIICSICKEMLAKSRDLFKHWKKIHKKDYEKSGEPVVPPSLFYCEVCHESFDAPRRFKLHYRIHSGARPHACQVCGKKFRIFKGLMDHMMCHTKEKPFACPQCPKQFINKKLLNYHIKVHNNEIVPRVCEKCGKQYQTALGLKLHYRVHAGIRPHKCDVCGMAFTQRCSLQIHKRLHTGDKRHVCDVCGWKFNTNNALLTHRRVHTGERPYKCSECPFRAASSSCIKDHQIVHSKAKPFPCRAPGCDKYFKRQAHLMTHLKKKHSGLKPYSCTLCGAKFAMVSELTHHQKSDACDGGRIKKEASPEPEVKQGPPDPISDLHLVTTGHASQTVSLPLPDGKAVWQQEDDGPRIHGRKKLKPQQASTQVIQVTDLTEVPVAGEDQIVIQIFTESGAESTDVVLSEEEMAAILRLSQHM</sequence>